<protein>
    <submittedName>
        <fullName evidence="2">Uncharacterized protein</fullName>
    </submittedName>
</protein>
<accession>A0ABD2R3V8</accession>
<evidence type="ECO:0000313" key="3">
    <source>
        <dbReference type="Proteomes" id="UP001627284"/>
    </source>
</evidence>
<organism evidence="2 3">
    <name type="scientific">Solanum stoloniferum</name>
    <dbReference type="NCBI Taxonomy" id="62892"/>
    <lineage>
        <taxon>Eukaryota</taxon>
        <taxon>Viridiplantae</taxon>
        <taxon>Streptophyta</taxon>
        <taxon>Embryophyta</taxon>
        <taxon>Tracheophyta</taxon>
        <taxon>Spermatophyta</taxon>
        <taxon>Magnoliopsida</taxon>
        <taxon>eudicotyledons</taxon>
        <taxon>Gunneridae</taxon>
        <taxon>Pentapetalae</taxon>
        <taxon>asterids</taxon>
        <taxon>lamiids</taxon>
        <taxon>Solanales</taxon>
        <taxon>Solanaceae</taxon>
        <taxon>Solanoideae</taxon>
        <taxon>Solaneae</taxon>
        <taxon>Solanum</taxon>
    </lineage>
</organism>
<name>A0ABD2R3V8_9SOLN</name>
<keyword evidence="3" id="KW-1185">Reference proteome</keyword>
<evidence type="ECO:0000313" key="2">
    <source>
        <dbReference type="EMBL" id="KAL3326375.1"/>
    </source>
</evidence>
<evidence type="ECO:0000256" key="1">
    <source>
        <dbReference type="SAM" id="MobiDB-lite"/>
    </source>
</evidence>
<comment type="caution">
    <text evidence="2">The sequence shown here is derived from an EMBL/GenBank/DDBJ whole genome shotgun (WGS) entry which is preliminary data.</text>
</comment>
<proteinExistence type="predicted"/>
<feature type="region of interest" description="Disordered" evidence="1">
    <location>
        <begin position="1"/>
        <end position="21"/>
    </location>
</feature>
<dbReference type="Proteomes" id="UP001627284">
    <property type="component" value="Unassembled WGS sequence"/>
</dbReference>
<dbReference type="EMBL" id="JBJKTR010000022">
    <property type="protein sequence ID" value="KAL3326375.1"/>
    <property type="molecule type" value="Genomic_DNA"/>
</dbReference>
<reference evidence="2 3" key="1">
    <citation type="submission" date="2024-05" db="EMBL/GenBank/DDBJ databases">
        <title>De novo assembly of an allotetraploid wild potato.</title>
        <authorList>
            <person name="Hosaka A.J."/>
        </authorList>
    </citation>
    <scope>NUCLEOTIDE SEQUENCE [LARGE SCALE GENOMIC DNA]</scope>
    <source>
        <tissue evidence="2">Young leaves</tissue>
    </source>
</reference>
<dbReference type="AlphaFoldDB" id="A0ABD2R3V8"/>
<gene>
    <name evidence="2" type="ORF">AABB24_037185</name>
</gene>
<sequence length="152" mass="16910">MAPGAIGKGRGKGLRSMSNAQGVRTMNKNYLSVEKGHIPSFSSTDELMQYIKTNSSSMSRPSADQGRRTMNKKFLAFEKEHMQADVPISLSTDDVMESTPTFETSFSQGLRTMNKKFLSFEKEHLQTDVAFSLSTDDAMESIPTFETSALNY</sequence>